<dbReference type="Gene3D" id="3.30.420.10">
    <property type="entry name" value="Ribonuclease H-like superfamily/Ribonuclease H"/>
    <property type="match status" value="1"/>
</dbReference>
<dbReference type="Pfam" id="PF16488">
    <property type="entry name" value="ArgoL2"/>
    <property type="match status" value="1"/>
</dbReference>
<dbReference type="InterPro" id="IPR032473">
    <property type="entry name" value="Argonaute_Mid_dom"/>
</dbReference>
<dbReference type="InterPro" id="IPR003100">
    <property type="entry name" value="PAZ_dom"/>
</dbReference>
<dbReference type="GO" id="GO:1990904">
    <property type="term" value="C:ribonucleoprotein complex"/>
    <property type="evidence" value="ECO:0007669"/>
    <property type="project" value="UniProtKB-KW"/>
</dbReference>
<protein>
    <submittedName>
        <fullName evidence="9">Argonaute 5</fullName>
    </submittedName>
</protein>
<organism evidence="9">
    <name type="scientific">Dimocarpus longan</name>
    <dbReference type="NCBI Taxonomy" id="128017"/>
    <lineage>
        <taxon>Eukaryota</taxon>
        <taxon>Viridiplantae</taxon>
        <taxon>Streptophyta</taxon>
        <taxon>Embryophyta</taxon>
        <taxon>Tracheophyta</taxon>
        <taxon>Spermatophyta</taxon>
        <taxon>Magnoliopsida</taxon>
        <taxon>eudicotyledons</taxon>
        <taxon>Gunneridae</taxon>
        <taxon>Pentapetalae</taxon>
        <taxon>rosids</taxon>
        <taxon>malvids</taxon>
        <taxon>Sapindales</taxon>
        <taxon>Sapindaceae</taxon>
        <taxon>Dimocarpus</taxon>
    </lineage>
</organism>
<keyword evidence="5" id="KW-0687">Ribonucleoprotein</keyword>
<name>A0A088Q0I2_9ROSI</name>
<evidence type="ECO:0000259" key="8">
    <source>
        <dbReference type="PROSITE" id="PS50822"/>
    </source>
</evidence>
<evidence type="ECO:0000256" key="3">
    <source>
        <dbReference type="ARBA" id="ARBA00022845"/>
    </source>
</evidence>
<dbReference type="InterPro" id="IPR032474">
    <property type="entry name" value="Argonaute_N"/>
</dbReference>
<dbReference type="InterPro" id="IPR045246">
    <property type="entry name" value="Piwi_ago-like"/>
</dbReference>
<sequence length="972" mass="108820">MSRRGGGSRGRRGDNRRDQPSPAPAFSSQRGGAAPRGGGRQASASAGRGRGSSAGATEASSSTRPSAPVPVPVPAPAPAPAPQSSSSSTISRELAQKLTLADPSAPPMSTKARRPPLRPGHGTLGRPCMVRANHFLVEVADRDIHHYDVTISPEITSKKINREVMAQVTRLYGESHLGRRIPAYDGRKSLYTAGPFPFDSKEFVVDLEQDAGARTRRDRKFKVTIKLASKPDLFTLQQFLRGRVLDSPQEVIQVLDVVLRATPCERYVDVGRSFFSPQLGPKGELGDGIEFWRGFYQSLRPAQMGLSFNIDISARGFYEPILVTEFLQKYFYNRNLSNALSDQDRVKVKKALRGIKVALNHMEFVKSYKITGITSEPLSQLTFPLDDNVRTSVVKYFRDKYRIVLKYTALPALLAGSEARPVYLPMELSRIVEGQRYSKKLNERQVTALLRATCQRPADRENNIKRMVLSNNYNRDKLANEEFGIHVGDDLTLCEARILPSPMLNYHETGRERRVNPSFGQWNMINKRMINGGRVEFWTCVCFSTRVSRELPSQFCEQLANMCTSKGMAFNPRPVIPIITANPNQIERALTDVNRLSTAEIAKRGQHGKQLQLLIVILPDVSGSYGRIKRVCETELGIVTQCCQPRQASRLNMQYFENVALKINVKVDGRNTVLNDAIQRKIPHVSDHPTIIIGADVTHPQPGEDSSPSIAAVVASMDWPEVTKYRGIVSAQTHREEIIKDLYTTHQDAQRGVIHGGMIRELLRAFRMSTGHKPHRIIFYRDGVSEGQFSQVLLHEVDAIRQACTSLEAEYMPPITFVVVQKRHHTRLFPVDHRNRQMTDKSGNILPGTVVDTKICHPTEFDFYLNSHAGIQGTSRPTHYHVLFDENKFSADELQVLTNNLCYTYARCTRSVSIVPPAYYAHLVAFRARYYMDGEASDSGSSGGRGGTRERNLVVQALPSIKENIKDVMFFC</sequence>
<dbReference type="FunFam" id="3.40.50.2300:FF:000110">
    <property type="entry name" value="Argonaute 10"/>
    <property type="match status" value="1"/>
</dbReference>
<keyword evidence="4" id="KW-0943">RNA-mediated gene silencing</keyword>
<feature type="region of interest" description="Disordered" evidence="6">
    <location>
        <begin position="1"/>
        <end position="125"/>
    </location>
</feature>
<dbReference type="Pfam" id="PF16487">
    <property type="entry name" value="ArgoMid"/>
    <property type="match status" value="1"/>
</dbReference>
<evidence type="ECO:0000256" key="6">
    <source>
        <dbReference type="SAM" id="MobiDB-lite"/>
    </source>
</evidence>
<dbReference type="InterPro" id="IPR014811">
    <property type="entry name" value="ArgoL1"/>
</dbReference>
<feature type="compositionally biased region" description="Low complexity" evidence="6">
    <location>
        <begin position="41"/>
        <end position="66"/>
    </location>
</feature>
<dbReference type="EMBL" id="KM001871">
    <property type="protein sequence ID" value="AIN75619.1"/>
    <property type="molecule type" value="mRNA"/>
</dbReference>
<evidence type="ECO:0000256" key="5">
    <source>
        <dbReference type="ARBA" id="ARBA00023274"/>
    </source>
</evidence>
<dbReference type="Gene3D" id="2.170.260.10">
    <property type="entry name" value="paz domain"/>
    <property type="match status" value="1"/>
</dbReference>
<evidence type="ECO:0000256" key="4">
    <source>
        <dbReference type="ARBA" id="ARBA00023158"/>
    </source>
</evidence>
<dbReference type="FunFam" id="3.30.420.10:FF:000013">
    <property type="entry name" value="protein argonaute 10-like"/>
    <property type="match status" value="1"/>
</dbReference>
<dbReference type="Pfam" id="PF02171">
    <property type="entry name" value="Piwi"/>
    <property type="match status" value="1"/>
</dbReference>
<proteinExistence type="evidence at transcript level"/>
<dbReference type="SMART" id="SM01163">
    <property type="entry name" value="DUF1785"/>
    <property type="match status" value="1"/>
</dbReference>
<evidence type="ECO:0000313" key="9">
    <source>
        <dbReference type="EMBL" id="AIN75619.1"/>
    </source>
</evidence>
<keyword evidence="3" id="KW-0810">Translation regulation</keyword>
<dbReference type="InterPro" id="IPR036397">
    <property type="entry name" value="RNaseH_sf"/>
</dbReference>
<dbReference type="AlphaFoldDB" id="A0A088Q0I2"/>
<dbReference type="PANTHER" id="PTHR22891">
    <property type="entry name" value="EUKARYOTIC TRANSLATION INITIATION FACTOR 2C"/>
    <property type="match status" value="1"/>
</dbReference>
<dbReference type="InterPro" id="IPR036085">
    <property type="entry name" value="PAZ_dom_sf"/>
</dbReference>
<dbReference type="SUPFAM" id="SSF101690">
    <property type="entry name" value="PAZ domain"/>
    <property type="match status" value="1"/>
</dbReference>
<dbReference type="PROSITE" id="PS50821">
    <property type="entry name" value="PAZ"/>
    <property type="match status" value="1"/>
</dbReference>
<dbReference type="SUPFAM" id="SSF53098">
    <property type="entry name" value="Ribonuclease H-like"/>
    <property type="match status" value="1"/>
</dbReference>
<dbReference type="Pfam" id="PF08699">
    <property type="entry name" value="ArgoL1"/>
    <property type="match status" value="1"/>
</dbReference>
<evidence type="ECO:0000256" key="1">
    <source>
        <dbReference type="ARBA" id="ARBA00008201"/>
    </source>
</evidence>
<dbReference type="SMART" id="SM00949">
    <property type="entry name" value="PAZ"/>
    <property type="match status" value="1"/>
</dbReference>
<evidence type="ECO:0000256" key="2">
    <source>
        <dbReference type="ARBA" id="ARBA00022491"/>
    </source>
</evidence>
<dbReference type="GO" id="GO:0031047">
    <property type="term" value="P:regulatory ncRNA-mediated gene silencing"/>
    <property type="evidence" value="ECO:0007669"/>
    <property type="project" value="UniProtKB-KW"/>
</dbReference>
<dbReference type="GO" id="GO:0051607">
    <property type="term" value="P:defense response to virus"/>
    <property type="evidence" value="ECO:0007669"/>
    <property type="project" value="UniProtKB-ARBA"/>
</dbReference>
<feature type="compositionally biased region" description="Pro residues" evidence="6">
    <location>
        <begin position="67"/>
        <end position="81"/>
    </location>
</feature>
<reference evidence="9" key="1">
    <citation type="submission" date="2014-06" db="EMBL/GenBank/DDBJ databases">
        <title>Gene cloning of argonaute family from embryogenic callus in dimocarpus longan.</title>
        <authorList>
            <person name="Yang M."/>
            <person name="Lai Z.X."/>
        </authorList>
    </citation>
    <scope>NUCLEOTIDE SEQUENCE</scope>
    <source>
        <tissue evidence="9">Embryogenic callus</tissue>
    </source>
</reference>
<feature type="domain" description="Piwi" evidence="8">
    <location>
        <begin position="613"/>
        <end position="933"/>
    </location>
</feature>
<dbReference type="SMART" id="SM00950">
    <property type="entry name" value="Piwi"/>
    <property type="match status" value="1"/>
</dbReference>
<keyword evidence="2" id="KW-0678">Repressor</keyword>
<dbReference type="Gene3D" id="3.40.50.2300">
    <property type="match status" value="1"/>
</dbReference>
<dbReference type="GO" id="GO:0003723">
    <property type="term" value="F:RNA binding"/>
    <property type="evidence" value="ECO:0007669"/>
    <property type="project" value="InterPro"/>
</dbReference>
<dbReference type="CDD" id="cd02846">
    <property type="entry name" value="PAZ_argonaute_like"/>
    <property type="match status" value="1"/>
</dbReference>
<dbReference type="GO" id="GO:0006417">
    <property type="term" value="P:regulation of translation"/>
    <property type="evidence" value="ECO:0007669"/>
    <property type="project" value="UniProtKB-KW"/>
</dbReference>
<dbReference type="CDD" id="cd04657">
    <property type="entry name" value="Piwi_ago-like"/>
    <property type="match status" value="1"/>
</dbReference>
<dbReference type="InterPro" id="IPR032472">
    <property type="entry name" value="ArgoL2"/>
</dbReference>
<dbReference type="InterPro" id="IPR012337">
    <property type="entry name" value="RNaseH-like_sf"/>
</dbReference>
<feature type="domain" description="PAZ" evidence="7">
    <location>
        <begin position="325"/>
        <end position="433"/>
    </location>
</feature>
<dbReference type="Pfam" id="PF16486">
    <property type="entry name" value="ArgoN"/>
    <property type="match status" value="1"/>
</dbReference>
<evidence type="ECO:0000259" key="7">
    <source>
        <dbReference type="PROSITE" id="PS50821"/>
    </source>
</evidence>
<dbReference type="PROSITE" id="PS50822">
    <property type="entry name" value="PIWI"/>
    <property type="match status" value="1"/>
</dbReference>
<dbReference type="Pfam" id="PF02170">
    <property type="entry name" value="PAZ"/>
    <property type="match status" value="1"/>
</dbReference>
<accession>A0A088Q0I2</accession>
<dbReference type="InterPro" id="IPR003165">
    <property type="entry name" value="Piwi"/>
</dbReference>
<comment type="similarity">
    <text evidence="1">Belongs to the argonaute family. Ago subfamily.</text>
</comment>